<evidence type="ECO:0000313" key="2">
    <source>
        <dbReference type="Proteomes" id="UP000812440"/>
    </source>
</evidence>
<keyword evidence="2" id="KW-1185">Reference proteome</keyword>
<organism evidence="1 2">
    <name type="scientific">Hymenochirus boettgeri</name>
    <name type="common">Congo dwarf clawed frog</name>
    <dbReference type="NCBI Taxonomy" id="247094"/>
    <lineage>
        <taxon>Eukaryota</taxon>
        <taxon>Metazoa</taxon>
        <taxon>Chordata</taxon>
        <taxon>Craniata</taxon>
        <taxon>Vertebrata</taxon>
        <taxon>Euteleostomi</taxon>
        <taxon>Amphibia</taxon>
        <taxon>Batrachia</taxon>
        <taxon>Anura</taxon>
        <taxon>Pipoidea</taxon>
        <taxon>Pipidae</taxon>
        <taxon>Pipinae</taxon>
        <taxon>Hymenochirus</taxon>
    </lineage>
</organism>
<sequence length="92" mass="10877">MVSMVAGLQTLLSHFLKEWLEPSIFFQIYWSPQEPNFLLLKCKDPLCVALDASYRQLIKCYYSFIKYELFNKMLCPVSISFHFFIDLLIKGL</sequence>
<reference evidence="1" key="1">
    <citation type="thesis" date="2020" institute="ProQuest LLC" country="789 East Eisenhower Parkway, Ann Arbor, MI, USA">
        <title>Comparative Genomics and Chromosome Evolution.</title>
        <authorList>
            <person name="Mudd A.B."/>
        </authorList>
    </citation>
    <scope>NUCLEOTIDE SEQUENCE</scope>
    <source>
        <strain evidence="1">Female2</strain>
        <tissue evidence="1">Blood</tissue>
    </source>
</reference>
<evidence type="ECO:0000313" key="1">
    <source>
        <dbReference type="EMBL" id="KAG8432614.1"/>
    </source>
</evidence>
<dbReference type="AlphaFoldDB" id="A0A8T2INJ6"/>
<name>A0A8T2INJ6_9PIPI</name>
<dbReference type="EMBL" id="JAACNH010000009">
    <property type="protein sequence ID" value="KAG8432614.1"/>
    <property type="molecule type" value="Genomic_DNA"/>
</dbReference>
<protein>
    <submittedName>
        <fullName evidence="1">Uncharacterized protein</fullName>
    </submittedName>
</protein>
<comment type="caution">
    <text evidence="1">The sequence shown here is derived from an EMBL/GenBank/DDBJ whole genome shotgun (WGS) entry which is preliminary data.</text>
</comment>
<dbReference type="Proteomes" id="UP000812440">
    <property type="component" value="Chromosome 9"/>
</dbReference>
<accession>A0A8T2INJ6</accession>
<gene>
    <name evidence="1" type="ORF">GDO86_017021</name>
</gene>
<proteinExistence type="predicted"/>